<organism evidence="1 2">
    <name type="scientific">Pseudomonas phage PhiPA3</name>
    <name type="common">Pseudomonas aeruginosa phage PhiPA3</name>
    <dbReference type="NCBI Taxonomy" id="998086"/>
    <lineage>
        <taxon>Viruses</taxon>
        <taxon>Duplodnaviria</taxon>
        <taxon>Heunggongvirae</taxon>
        <taxon>Uroviricota</taxon>
        <taxon>Caudoviricetes</taxon>
        <taxon>Chimalliviridae</taxon>
        <taxon>Miltoncavirus</taxon>
        <taxon>Miltoncavirus PhiPA3</taxon>
    </lineage>
</organism>
<name>F8SJJ1_BPPA3</name>
<dbReference type="Proteomes" id="UP000008388">
    <property type="component" value="Segment"/>
</dbReference>
<gene>
    <name evidence="1" type="primary">359</name>
</gene>
<dbReference type="RefSeq" id="YP_009217438.1">
    <property type="nucleotide sequence ID" value="NC_028999.1"/>
</dbReference>
<dbReference type="GeneID" id="26643887"/>
<sequence>MSLLPRSDAERFSPQVYPEERAVFIATAASTNHLVPWGEGQSFYPIVRSLVNNAVELTSDFQLIEFHRLLPSCLRA</sequence>
<evidence type="ECO:0000313" key="2">
    <source>
        <dbReference type="Proteomes" id="UP000008388"/>
    </source>
</evidence>
<evidence type="ECO:0000313" key="1">
    <source>
        <dbReference type="EMBL" id="AEH03782.1"/>
    </source>
</evidence>
<protein>
    <submittedName>
        <fullName evidence="1">Putative capsid protein</fullName>
    </submittedName>
</protein>
<organismHost>
    <name type="scientific">Pseudomonas aeruginosa</name>
    <dbReference type="NCBI Taxonomy" id="287"/>
</organismHost>
<accession>F8SJJ1</accession>
<proteinExistence type="predicted"/>
<dbReference type="KEGG" id="vg:26643887"/>
<dbReference type="EMBL" id="HQ630627">
    <property type="protein sequence ID" value="AEH03782.1"/>
    <property type="molecule type" value="Genomic_DNA"/>
</dbReference>
<reference evidence="1 2" key="1">
    <citation type="journal article" date="2011" name="Microbiology">
        <title>The Pseudomonas aeruginosa generalized transducing phage phiPA3 is a new member of the phiKZ-like group of 'jumbo' phages, and infects model laboratory strains and clinical isolates from cystic fibrosis patients.</title>
        <authorList>
            <person name="Monson R."/>
            <person name="Foulds I."/>
            <person name="Foweraker J."/>
            <person name="Welch M."/>
            <person name="Salmond G.P."/>
        </authorList>
    </citation>
    <scope>NUCLEOTIDE SEQUENCE [LARGE SCALE GENOMIC DNA]</scope>
</reference>
<keyword evidence="2" id="KW-1185">Reference proteome</keyword>